<keyword evidence="3" id="KW-1185">Reference proteome</keyword>
<dbReference type="RefSeq" id="WP_367167462.1">
    <property type="nucleotide sequence ID" value="NZ_JBFKZN010000005.1"/>
</dbReference>
<gene>
    <name evidence="2" type="ORF">ABW286_10725</name>
</gene>
<evidence type="ECO:0000256" key="1">
    <source>
        <dbReference type="SAM" id="Phobius"/>
    </source>
</evidence>
<feature type="transmembrane region" description="Helical" evidence="1">
    <location>
        <begin position="46"/>
        <end position="65"/>
    </location>
</feature>
<dbReference type="Proteomes" id="UP001554567">
    <property type="component" value="Unassembled WGS sequence"/>
</dbReference>
<name>A0ABV3N1H0_9GAMM</name>
<evidence type="ECO:0000313" key="2">
    <source>
        <dbReference type="EMBL" id="MEW5289647.1"/>
    </source>
</evidence>
<feature type="transmembrane region" description="Helical" evidence="1">
    <location>
        <begin position="7"/>
        <end position="26"/>
    </location>
</feature>
<feature type="transmembrane region" description="Helical" evidence="1">
    <location>
        <begin position="100"/>
        <end position="121"/>
    </location>
</feature>
<protein>
    <submittedName>
        <fullName evidence="2">Uncharacterized protein</fullName>
    </submittedName>
</protein>
<keyword evidence="1" id="KW-0812">Transmembrane</keyword>
<dbReference type="EMBL" id="JBFKZN010000005">
    <property type="protein sequence ID" value="MEW5289647.1"/>
    <property type="molecule type" value="Genomic_DNA"/>
</dbReference>
<sequence length="134" mass="15369">MKSVAMFIAIIPLVCFITCILLYGLNRKSYHCLLSKLQKENIIPPFYFYHSNMGFMGAPVMAYLFSGLKRKRKLIFINKNSTLYKFSDENKNLINKIMPFYYTFLTGTGFTVLICFMGLIINLTHPNTATPAAQ</sequence>
<keyword evidence="1" id="KW-0472">Membrane</keyword>
<evidence type="ECO:0000313" key="3">
    <source>
        <dbReference type="Proteomes" id="UP001554567"/>
    </source>
</evidence>
<comment type="caution">
    <text evidence="2">The sequence shown here is derived from an EMBL/GenBank/DDBJ whole genome shotgun (WGS) entry which is preliminary data.</text>
</comment>
<organism evidence="2 3">
    <name type="scientific">Erwinia papayae</name>
    <dbReference type="NCBI Taxonomy" id="206499"/>
    <lineage>
        <taxon>Bacteria</taxon>
        <taxon>Pseudomonadati</taxon>
        <taxon>Pseudomonadota</taxon>
        <taxon>Gammaproteobacteria</taxon>
        <taxon>Enterobacterales</taxon>
        <taxon>Erwiniaceae</taxon>
        <taxon>Erwinia</taxon>
    </lineage>
</organism>
<reference evidence="2 3" key="1">
    <citation type="submission" date="2024-07" db="EMBL/GenBank/DDBJ databases">
        <authorList>
            <person name="Dulla G.F.J."/>
            <person name="Delorm J.G."/>
        </authorList>
    </citation>
    <scope>NUCLEOTIDE SEQUENCE [LARGE SCALE GENOMIC DNA]</scope>
    <source>
        <strain evidence="2 3">JGD 233</strain>
    </source>
</reference>
<proteinExistence type="predicted"/>
<keyword evidence="1" id="KW-1133">Transmembrane helix</keyword>
<accession>A0ABV3N1H0</accession>